<name>A0ABP4XHK6_9ACTN</name>
<gene>
    <name evidence="1" type="ORF">GCM10009681_56900</name>
</gene>
<dbReference type="Proteomes" id="UP001500655">
    <property type="component" value="Unassembled WGS sequence"/>
</dbReference>
<protein>
    <submittedName>
        <fullName evidence="1">Uncharacterized protein</fullName>
    </submittedName>
</protein>
<sequence length="143" mass="15444">MSVATHKATAQSGEGEVSRVTSAKQLATFADEHGIVLQVRKGRSRGSLEFGRLDNGRNVMVMDSDSDPAEVLAFARIVVERRATDAKVFAVEEALATIAEAKPGFAELAALFKHSSMWKLNGAGQFIRLIEDTLDALRKEAIA</sequence>
<dbReference type="EMBL" id="BAAALS010000066">
    <property type="protein sequence ID" value="GAA1778784.1"/>
    <property type="molecule type" value="Genomic_DNA"/>
</dbReference>
<comment type="caution">
    <text evidence="1">The sequence shown here is derived from an EMBL/GenBank/DDBJ whole genome shotgun (WGS) entry which is preliminary data.</text>
</comment>
<evidence type="ECO:0000313" key="2">
    <source>
        <dbReference type="Proteomes" id="UP001500655"/>
    </source>
</evidence>
<proteinExistence type="predicted"/>
<accession>A0ABP4XHK6</accession>
<keyword evidence="2" id="KW-1185">Reference proteome</keyword>
<reference evidence="2" key="1">
    <citation type="journal article" date="2019" name="Int. J. Syst. Evol. Microbiol.">
        <title>The Global Catalogue of Microorganisms (GCM) 10K type strain sequencing project: providing services to taxonomists for standard genome sequencing and annotation.</title>
        <authorList>
            <consortium name="The Broad Institute Genomics Platform"/>
            <consortium name="The Broad Institute Genome Sequencing Center for Infectious Disease"/>
            <person name="Wu L."/>
            <person name="Ma J."/>
        </authorList>
    </citation>
    <scope>NUCLEOTIDE SEQUENCE [LARGE SCALE GENOMIC DNA]</scope>
    <source>
        <strain evidence="2">JCM 13249</strain>
    </source>
</reference>
<evidence type="ECO:0000313" key="1">
    <source>
        <dbReference type="EMBL" id="GAA1778784.1"/>
    </source>
</evidence>
<dbReference type="RefSeq" id="WP_157854932.1">
    <property type="nucleotide sequence ID" value="NZ_BAAALS010000066.1"/>
</dbReference>
<organism evidence="1 2">
    <name type="scientific">Luedemannella helvata</name>
    <dbReference type="NCBI Taxonomy" id="349315"/>
    <lineage>
        <taxon>Bacteria</taxon>
        <taxon>Bacillati</taxon>
        <taxon>Actinomycetota</taxon>
        <taxon>Actinomycetes</taxon>
        <taxon>Micromonosporales</taxon>
        <taxon>Micromonosporaceae</taxon>
        <taxon>Luedemannella</taxon>
    </lineage>
</organism>